<keyword evidence="5 6" id="KW-0472">Membrane</keyword>
<keyword evidence="2" id="KW-1003">Cell membrane</keyword>
<evidence type="ECO:0000259" key="7">
    <source>
        <dbReference type="Pfam" id="PF09335"/>
    </source>
</evidence>
<comment type="subcellular location">
    <subcellularLocation>
        <location evidence="1">Cell membrane</location>
        <topology evidence="1">Multi-pass membrane protein</topology>
    </subcellularLocation>
</comment>
<evidence type="ECO:0000256" key="4">
    <source>
        <dbReference type="ARBA" id="ARBA00022989"/>
    </source>
</evidence>
<dbReference type="InterPro" id="IPR051311">
    <property type="entry name" value="DedA_domain"/>
</dbReference>
<dbReference type="AlphaFoldDB" id="A0A7V2ZIS6"/>
<dbReference type="PANTHER" id="PTHR42709">
    <property type="entry name" value="ALKALINE PHOSPHATASE LIKE PROTEIN"/>
    <property type="match status" value="1"/>
</dbReference>
<dbReference type="PANTHER" id="PTHR42709:SF6">
    <property type="entry name" value="UNDECAPRENYL PHOSPHATE TRANSPORTER A"/>
    <property type="match status" value="1"/>
</dbReference>
<dbReference type="GO" id="GO:0005886">
    <property type="term" value="C:plasma membrane"/>
    <property type="evidence" value="ECO:0007669"/>
    <property type="project" value="UniProtKB-SubCell"/>
</dbReference>
<keyword evidence="3 6" id="KW-0812">Transmembrane</keyword>
<evidence type="ECO:0000256" key="6">
    <source>
        <dbReference type="SAM" id="Phobius"/>
    </source>
</evidence>
<feature type="domain" description="VTT" evidence="7">
    <location>
        <begin position="35"/>
        <end position="158"/>
    </location>
</feature>
<feature type="transmembrane region" description="Helical" evidence="6">
    <location>
        <begin position="174"/>
        <end position="196"/>
    </location>
</feature>
<feature type="transmembrane region" description="Helical" evidence="6">
    <location>
        <begin position="52"/>
        <end position="77"/>
    </location>
</feature>
<evidence type="ECO:0000256" key="3">
    <source>
        <dbReference type="ARBA" id="ARBA00022692"/>
    </source>
</evidence>
<reference evidence="8" key="1">
    <citation type="journal article" date="2020" name="mSystems">
        <title>Genome- and Community-Level Interaction Insights into Carbon Utilization and Element Cycling Functions of Hydrothermarchaeota in Hydrothermal Sediment.</title>
        <authorList>
            <person name="Zhou Z."/>
            <person name="Liu Y."/>
            <person name="Xu W."/>
            <person name="Pan J."/>
            <person name="Luo Z.H."/>
            <person name="Li M."/>
        </authorList>
    </citation>
    <scope>NUCLEOTIDE SEQUENCE [LARGE SCALE GENOMIC DNA]</scope>
    <source>
        <strain evidence="8">SpSt-479</strain>
    </source>
</reference>
<protein>
    <submittedName>
        <fullName evidence="8">DedA family protein</fullName>
    </submittedName>
</protein>
<feature type="transmembrane region" description="Helical" evidence="6">
    <location>
        <begin position="140"/>
        <end position="162"/>
    </location>
</feature>
<evidence type="ECO:0000256" key="2">
    <source>
        <dbReference type="ARBA" id="ARBA00022475"/>
    </source>
</evidence>
<dbReference type="InterPro" id="IPR032816">
    <property type="entry name" value="VTT_dom"/>
</dbReference>
<proteinExistence type="predicted"/>
<dbReference type="Pfam" id="PF09335">
    <property type="entry name" value="VTT_dom"/>
    <property type="match status" value="1"/>
</dbReference>
<keyword evidence="4 6" id="KW-1133">Transmembrane helix</keyword>
<evidence type="ECO:0000313" key="8">
    <source>
        <dbReference type="EMBL" id="HFI90675.1"/>
    </source>
</evidence>
<name>A0A7V2ZIS6_9BACT</name>
<feature type="transmembrane region" description="Helical" evidence="6">
    <location>
        <begin position="12"/>
        <end position="32"/>
    </location>
</feature>
<gene>
    <name evidence="8" type="ORF">ENS31_03970</name>
</gene>
<evidence type="ECO:0000256" key="1">
    <source>
        <dbReference type="ARBA" id="ARBA00004651"/>
    </source>
</evidence>
<evidence type="ECO:0000256" key="5">
    <source>
        <dbReference type="ARBA" id="ARBA00023136"/>
    </source>
</evidence>
<organism evidence="8">
    <name type="scientific">Ignavibacterium album</name>
    <dbReference type="NCBI Taxonomy" id="591197"/>
    <lineage>
        <taxon>Bacteria</taxon>
        <taxon>Pseudomonadati</taxon>
        <taxon>Ignavibacteriota</taxon>
        <taxon>Ignavibacteria</taxon>
        <taxon>Ignavibacteriales</taxon>
        <taxon>Ignavibacteriaceae</taxon>
        <taxon>Ignavibacterium</taxon>
    </lineage>
</organism>
<sequence length="205" mass="23170">MFEEILTRISELSPIWIYLTIFFFAFVENIFPPSPSDMVIVIGGSLVGASDLHFVPVLIFATGGSLVGFLTAFSIGWQIDKRILHSGKIKFLTVESIEKVENAFRKYGYFLIIANRFLPGTRAVISFFAGMSRLNIHYTVLLSAASALLWNTILISLGMIFGENIQKVDAFLNTYNQVVIILTVIVIAFLIIRYFVNKRKKKFQN</sequence>
<dbReference type="EMBL" id="DSUJ01000008">
    <property type="protein sequence ID" value="HFI90675.1"/>
    <property type="molecule type" value="Genomic_DNA"/>
</dbReference>
<comment type="caution">
    <text evidence="8">The sequence shown here is derived from an EMBL/GenBank/DDBJ whole genome shotgun (WGS) entry which is preliminary data.</text>
</comment>
<accession>A0A7V2ZIS6</accession>